<proteinExistence type="predicted"/>
<accession>A0A1B7L6C2</accession>
<dbReference type="OrthoDB" id="89608at2"/>
<dbReference type="AlphaFoldDB" id="A0A1B7L6C2"/>
<gene>
    <name evidence="3" type="ORF">A9B99_19495</name>
</gene>
<evidence type="ECO:0000256" key="1">
    <source>
        <dbReference type="ARBA" id="ARBA00022676"/>
    </source>
</evidence>
<dbReference type="SUPFAM" id="SSF53756">
    <property type="entry name" value="UDP-Glycosyltransferase/glycogen phosphorylase"/>
    <property type="match status" value="1"/>
</dbReference>
<keyword evidence="2 3" id="KW-0808">Transferase</keyword>
<dbReference type="Gene3D" id="3.40.50.2000">
    <property type="entry name" value="Glycogen Phosphorylase B"/>
    <property type="match status" value="2"/>
</dbReference>
<dbReference type="Pfam" id="PF01075">
    <property type="entry name" value="Glyco_transf_9"/>
    <property type="match status" value="1"/>
</dbReference>
<dbReference type="STRING" id="1691903.A9B99_19495"/>
<keyword evidence="1" id="KW-0328">Glycosyltransferase</keyword>
<dbReference type="GO" id="GO:0009244">
    <property type="term" value="P:lipopolysaccharide core region biosynthetic process"/>
    <property type="evidence" value="ECO:0007669"/>
    <property type="project" value="TreeGrafter"/>
</dbReference>
<dbReference type="InterPro" id="IPR002201">
    <property type="entry name" value="Glyco_trans_9"/>
</dbReference>
<dbReference type="GO" id="GO:0008713">
    <property type="term" value="F:ADP-heptose-lipopolysaccharide heptosyltransferase activity"/>
    <property type="evidence" value="ECO:0007669"/>
    <property type="project" value="TreeGrafter"/>
</dbReference>
<sequence>MMKLIGFLKKLNRERNYKTKEFKRKVKLYTMARLIDDKYMQSINFHSVNRVLFPFVDLGIGDAVCHTGLWHQLKSAGYIVQVIVEERNRPLFERIEYIDEVYVVDLNKINDMGRIETDLIVSLYSWMKRKEVFNVAILKNIKYKYAISVGGWIRKPYNLIIPVRQKFHITSAQREILDFMGAGVEELSYRLSVPLENELFLSSYLDDFKDKNLVVINPFASVDERSFNLEELSVLVEKVASQRGVHVFIIGEGRKIEPLNKHIKKDNVSICIFNSLWDAIALIKKADLVVSVDTAIVHIACAFDKKLIAVYFSMLLDHNKEYEGNTIFSPLSRNAKQLIFDKKVHKLDLDLVCSETINALACDGD</sequence>
<dbReference type="PANTHER" id="PTHR30160:SF23">
    <property type="match status" value="1"/>
</dbReference>
<protein>
    <submittedName>
        <fullName evidence="3">Heptosyltransferase</fullName>
    </submittedName>
</protein>
<comment type="caution">
    <text evidence="3">The sequence shown here is derived from an EMBL/GenBank/DDBJ whole genome shotgun (WGS) entry which is preliminary data.</text>
</comment>
<dbReference type="Proteomes" id="UP000078225">
    <property type="component" value="Unassembled WGS sequence"/>
</dbReference>
<dbReference type="CDD" id="cd03789">
    <property type="entry name" value="GT9_LPS_heptosyltransferase"/>
    <property type="match status" value="1"/>
</dbReference>
<organism evidence="3 4">
    <name type="scientific">Mangrovibacter phragmitis</name>
    <dbReference type="NCBI Taxonomy" id="1691903"/>
    <lineage>
        <taxon>Bacteria</taxon>
        <taxon>Pseudomonadati</taxon>
        <taxon>Pseudomonadota</taxon>
        <taxon>Gammaproteobacteria</taxon>
        <taxon>Enterobacterales</taxon>
        <taxon>Enterobacteriaceae</taxon>
        <taxon>Mangrovibacter</taxon>
    </lineage>
</organism>
<dbReference type="EMBL" id="LYRP01000004">
    <property type="protein sequence ID" value="OAT77830.1"/>
    <property type="molecule type" value="Genomic_DNA"/>
</dbReference>
<keyword evidence="4" id="KW-1185">Reference proteome</keyword>
<evidence type="ECO:0000256" key="2">
    <source>
        <dbReference type="ARBA" id="ARBA00022679"/>
    </source>
</evidence>
<evidence type="ECO:0000313" key="4">
    <source>
        <dbReference type="Proteomes" id="UP000078225"/>
    </source>
</evidence>
<dbReference type="RefSeq" id="WP_064596166.1">
    <property type="nucleotide sequence ID" value="NZ_LYRP01000004.1"/>
</dbReference>
<dbReference type="InterPro" id="IPR051199">
    <property type="entry name" value="LPS_LOS_Heptosyltrfase"/>
</dbReference>
<name>A0A1B7L6C2_9ENTR</name>
<evidence type="ECO:0000313" key="3">
    <source>
        <dbReference type="EMBL" id="OAT77830.1"/>
    </source>
</evidence>
<dbReference type="PANTHER" id="PTHR30160">
    <property type="entry name" value="TETRAACYLDISACCHARIDE 4'-KINASE-RELATED"/>
    <property type="match status" value="1"/>
</dbReference>
<dbReference type="GO" id="GO:0005829">
    <property type="term" value="C:cytosol"/>
    <property type="evidence" value="ECO:0007669"/>
    <property type="project" value="TreeGrafter"/>
</dbReference>
<reference evidence="4" key="1">
    <citation type="submission" date="2016-05" db="EMBL/GenBank/DDBJ databases">
        <authorList>
            <person name="Behera P."/>
            <person name="Vaishampayan P."/>
            <person name="Singh N."/>
            <person name="Raina V."/>
            <person name="Suar M."/>
            <person name="Pattnaik A."/>
            <person name="Rastogi G."/>
        </authorList>
    </citation>
    <scope>NUCLEOTIDE SEQUENCE [LARGE SCALE GENOMIC DNA]</scope>
    <source>
        <strain evidence="4">MP23</strain>
    </source>
</reference>